<reference evidence="1 2" key="1">
    <citation type="submission" date="2019-03" db="EMBL/GenBank/DDBJ databases">
        <title>First draft genome of Liparis tanakae, snailfish: a comprehensive survey of snailfish specific genes.</title>
        <authorList>
            <person name="Kim W."/>
            <person name="Song I."/>
            <person name="Jeong J.-H."/>
            <person name="Kim D."/>
            <person name="Kim S."/>
            <person name="Ryu S."/>
            <person name="Song J.Y."/>
            <person name="Lee S.K."/>
        </authorList>
    </citation>
    <scope>NUCLEOTIDE SEQUENCE [LARGE SCALE GENOMIC DNA]</scope>
    <source>
        <tissue evidence="1">Muscle</tissue>
    </source>
</reference>
<accession>A0A4Z2G8W1</accession>
<gene>
    <name evidence="1" type="ORF">EYF80_039865</name>
</gene>
<keyword evidence="2" id="KW-1185">Reference proteome</keyword>
<name>A0A4Z2G8W1_9TELE</name>
<comment type="caution">
    <text evidence="1">The sequence shown here is derived from an EMBL/GenBank/DDBJ whole genome shotgun (WGS) entry which is preliminary data.</text>
</comment>
<organism evidence="1 2">
    <name type="scientific">Liparis tanakae</name>
    <name type="common">Tanaka's snailfish</name>
    <dbReference type="NCBI Taxonomy" id="230148"/>
    <lineage>
        <taxon>Eukaryota</taxon>
        <taxon>Metazoa</taxon>
        <taxon>Chordata</taxon>
        <taxon>Craniata</taxon>
        <taxon>Vertebrata</taxon>
        <taxon>Euteleostomi</taxon>
        <taxon>Actinopterygii</taxon>
        <taxon>Neopterygii</taxon>
        <taxon>Teleostei</taxon>
        <taxon>Neoteleostei</taxon>
        <taxon>Acanthomorphata</taxon>
        <taxon>Eupercaria</taxon>
        <taxon>Perciformes</taxon>
        <taxon>Cottioidei</taxon>
        <taxon>Cottales</taxon>
        <taxon>Liparidae</taxon>
        <taxon>Liparis</taxon>
    </lineage>
</organism>
<sequence>MLDFLTLSGITGGGWCPENEVQCVIPPSDGHPQPTFIATTLMLWWQTRILFPSLAVEREDPCV</sequence>
<evidence type="ECO:0000313" key="1">
    <source>
        <dbReference type="EMBL" id="TNN49928.1"/>
    </source>
</evidence>
<dbReference type="EMBL" id="SRLO01000636">
    <property type="protein sequence ID" value="TNN49928.1"/>
    <property type="molecule type" value="Genomic_DNA"/>
</dbReference>
<dbReference type="AlphaFoldDB" id="A0A4Z2G8W1"/>
<proteinExistence type="predicted"/>
<dbReference type="Proteomes" id="UP000314294">
    <property type="component" value="Unassembled WGS sequence"/>
</dbReference>
<evidence type="ECO:0000313" key="2">
    <source>
        <dbReference type="Proteomes" id="UP000314294"/>
    </source>
</evidence>
<protein>
    <submittedName>
        <fullName evidence="1">Uncharacterized protein</fullName>
    </submittedName>
</protein>